<organism evidence="3 4">
    <name type="scientific">Holtiella tumoricola</name>
    <dbReference type="NCBI Taxonomy" id="3018743"/>
    <lineage>
        <taxon>Bacteria</taxon>
        <taxon>Bacillati</taxon>
        <taxon>Bacillota</taxon>
        <taxon>Clostridia</taxon>
        <taxon>Lachnospirales</taxon>
        <taxon>Cellulosilyticaceae</taxon>
        <taxon>Holtiella</taxon>
    </lineage>
</organism>
<name>A0AA42J377_9FIRM</name>
<evidence type="ECO:0000256" key="1">
    <source>
        <dbReference type="SAM" id="SignalP"/>
    </source>
</evidence>
<dbReference type="Gene3D" id="3.30.457.10">
    <property type="entry name" value="Copper amine oxidase-like, N-terminal domain"/>
    <property type="match status" value="1"/>
</dbReference>
<dbReference type="InterPro" id="IPR036582">
    <property type="entry name" value="Mao_N_sf"/>
</dbReference>
<evidence type="ECO:0000313" key="4">
    <source>
        <dbReference type="Proteomes" id="UP001169242"/>
    </source>
</evidence>
<sequence>MKAKNLLMSIVVCAFALTMPTFGEQHIEYVQNSYNELVKEISINLSTDKTVRNFNNTYYISTDFIKNNISGASLTWNSTSKTTEVNIEGKIYSFKADDQELISSGISYPLSAPVLVKDNKTWVPMKGFMEAIGGGIQYNASNKTMKIQMPLTEIERLNNPPVADFGFEAESYIEGEDFNVVEKSMDPDGHLITDKSWKIQGDSKEYKTFEELKPNLKVGTNIISLRVKDSVGRWGEWTSNELKITANQAPVVTELKTDKESYSQGEPILFKDYTYENEEWEEIVEEKWTYQYMGQEDSQIHEDKPYKLFSEGTYKVTLEIKDSFGKWSKPYSIEVKVTDKVMQSELMYRFTEGRMGDILENYNNFNFQNFEAIIPTRATYTGATLLMSNSPESIPTKGILYEDTFEGEGRILYHHKNASTDGSKKRFVIIMENINEFPIKVINMNESHKGPSTDVLYLGQQVTQDILGQGREKQYTLEPGEKRYLYDTGNRSWYTGQTISGMLDLYSQSPLKITIAMVGDKTEFQHMEGLTYLPHDGVHTRGTFPNADRYYTVDIDKSKPYKLMLGLPSGDIEQLITGYDALTGKDAVNKGNYGVKYHIQITTEENTGILLNPRGNIFKGAVGWVNGRSFAAPSGHLNGGKNAVTIGTVQPDKKKELLYMLPNGSSAPVLICFIPESMWNNY</sequence>
<evidence type="ECO:0000259" key="2">
    <source>
        <dbReference type="Pfam" id="PF07833"/>
    </source>
</evidence>
<dbReference type="SUPFAM" id="SSF55383">
    <property type="entry name" value="Copper amine oxidase, domain N"/>
    <property type="match status" value="1"/>
</dbReference>
<dbReference type="Proteomes" id="UP001169242">
    <property type="component" value="Unassembled WGS sequence"/>
</dbReference>
<dbReference type="RefSeq" id="WP_271013804.1">
    <property type="nucleotide sequence ID" value="NZ_JAQIFT010000074.1"/>
</dbReference>
<reference evidence="3" key="1">
    <citation type="journal article" date="2023" name="Int. J. Syst. Evol. Microbiol.">
        <title>&lt;i&gt;Holtiella tumoricola&lt;/i&gt; gen. nov. sp. nov., isolated from a human clinical sample.</title>
        <authorList>
            <person name="Allen-Vercoe E."/>
            <person name="Daigneault M.C."/>
            <person name="Vancuren S.J."/>
            <person name="Cochrane K."/>
            <person name="O'Neal L.L."/>
            <person name="Sankaranarayanan K."/>
            <person name="Lawson P.A."/>
        </authorList>
    </citation>
    <scope>NUCLEOTIDE SEQUENCE</scope>
    <source>
        <strain evidence="3">CC70A</strain>
    </source>
</reference>
<gene>
    <name evidence="3" type="ORF">PBV87_22365</name>
</gene>
<feature type="signal peptide" evidence="1">
    <location>
        <begin position="1"/>
        <end position="23"/>
    </location>
</feature>
<keyword evidence="4" id="KW-1185">Reference proteome</keyword>
<comment type="caution">
    <text evidence="3">The sequence shown here is derived from an EMBL/GenBank/DDBJ whole genome shotgun (WGS) entry which is preliminary data.</text>
</comment>
<dbReference type="EMBL" id="JAQIFT010000074">
    <property type="protein sequence ID" value="MDA3734222.1"/>
    <property type="molecule type" value="Genomic_DNA"/>
</dbReference>
<proteinExistence type="predicted"/>
<dbReference type="Pfam" id="PF07833">
    <property type="entry name" value="Cu_amine_oxidN1"/>
    <property type="match status" value="1"/>
</dbReference>
<dbReference type="AlphaFoldDB" id="A0AA42J377"/>
<feature type="domain" description="Copper amine oxidase-like N-terminal" evidence="2">
    <location>
        <begin position="55"/>
        <end position="147"/>
    </location>
</feature>
<protein>
    <submittedName>
        <fullName evidence="3">Copper amine oxidase N-terminal domain-containing protein</fullName>
    </submittedName>
</protein>
<keyword evidence="1" id="KW-0732">Signal</keyword>
<feature type="chain" id="PRO_5041344957" evidence="1">
    <location>
        <begin position="24"/>
        <end position="682"/>
    </location>
</feature>
<evidence type="ECO:0000313" key="3">
    <source>
        <dbReference type="EMBL" id="MDA3734222.1"/>
    </source>
</evidence>
<dbReference type="InterPro" id="IPR012854">
    <property type="entry name" value="Cu_amine_oxidase-like_N"/>
</dbReference>
<accession>A0AA42J377</accession>